<dbReference type="InterPro" id="IPR016181">
    <property type="entry name" value="Acyl_CoA_acyltransferase"/>
</dbReference>
<reference evidence="2" key="1">
    <citation type="submission" date="2021-10" db="EMBL/GenBank/DDBJ databases">
        <title>Anaerobic single-cell dispensing facilitates the cultivation of human gut bacteria.</title>
        <authorList>
            <person name="Afrizal A."/>
        </authorList>
    </citation>
    <scope>NUCLEOTIDE SEQUENCE</scope>
    <source>
        <strain evidence="2">CLA-AA-H250</strain>
    </source>
</reference>
<dbReference type="PROSITE" id="PS51186">
    <property type="entry name" value="GNAT"/>
    <property type="match status" value="1"/>
</dbReference>
<evidence type="ECO:0000259" key="1">
    <source>
        <dbReference type="PROSITE" id="PS51186"/>
    </source>
</evidence>
<dbReference type="EMBL" id="JAJEQC010000003">
    <property type="protein sequence ID" value="MCC2136238.1"/>
    <property type="molecule type" value="Genomic_DNA"/>
</dbReference>
<dbReference type="RefSeq" id="WP_308448769.1">
    <property type="nucleotide sequence ID" value="NZ_JAJEQC010000003.1"/>
</dbReference>
<accession>A0AAE3AKJ3</accession>
<proteinExistence type="predicted"/>
<protein>
    <submittedName>
        <fullName evidence="2">GNAT family N-acetyltransferase</fullName>
    </submittedName>
</protein>
<dbReference type="Gene3D" id="3.40.630.30">
    <property type="match status" value="1"/>
</dbReference>
<organism evidence="2 3">
    <name type="scientific">Hominenteromicrobium mulieris</name>
    <dbReference type="NCBI Taxonomy" id="2885357"/>
    <lineage>
        <taxon>Bacteria</taxon>
        <taxon>Bacillati</taxon>
        <taxon>Bacillota</taxon>
        <taxon>Clostridia</taxon>
        <taxon>Eubacteriales</taxon>
        <taxon>Oscillospiraceae</taxon>
        <taxon>Hominenteromicrobium</taxon>
    </lineage>
</organism>
<gene>
    <name evidence="2" type="ORF">LKD31_04305</name>
</gene>
<dbReference type="GO" id="GO:0016747">
    <property type="term" value="F:acyltransferase activity, transferring groups other than amino-acyl groups"/>
    <property type="evidence" value="ECO:0007669"/>
    <property type="project" value="InterPro"/>
</dbReference>
<dbReference type="Pfam" id="PF08445">
    <property type="entry name" value="FR47"/>
    <property type="match status" value="1"/>
</dbReference>
<keyword evidence="3" id="KW-1185">Reference proteome</keyword>
<sequence>MIRLAENLEALSMSCGSSPFGCQIRSKAQAYGFHQSFAQFWTDGEAAYGKTDGSVCIAGEITDADEARAFLSAVGTNEVVCSAENAEKLGLNITESGAILQKVLRNGTVQPAEEISPREIYAVLKANGMVGEFEPFYLDLSHRMRHGTVRCAGVSANGKTVAVAAAVLGESASLISAVAVLPKFHRRGLGTAVVRKIERMLPSGTVYILREERKNEAFYDALGYKPCGAWAQGKLCN</sequence>
<name>A0AAE3AKJ3_9FIRM</name>
<evidence type="ECO:0000313" key="3">
    <source>
        <dbReference type="Proteomes" id="UP001199424"/>
    </source>
</evidence>
<comment type="caution">
    <text evidence="2">The sequence shown here is derived from an EMBL/GenBank/DDBJ whole genome shotgun (WGS) entry which is preliminary data.</text>
</comment>
<dbReference type="InterPro" id="IPR013653">
    <property type="entry name" value="GCN5-like_dom"/>
</dbReference>
<feature type="domain" description="N-acetyltransferase" evidence="1">
    <location>
        <begin position="107"/>
        <end position="237"/>
    </location>
</feature>
<dbReference type="AlphaFoldDB" id="A0AAE3AKJ3"/>
<dbReference type="InterPro" id="IPR000182">
    <property type="entry name" value="GNAT_dom"/>
</dbReference>
<dbReference type="SUPFAM" id="SSF55729">
    <property type="entry name" value="Acyl-CoA N-acyltransferases (Nat)"/>
    <property type="match status" value="1"/>
</dbReference>
<dbReference type="Proteomes" id="UP001199424">
    <property type="component" value="Unassembled WGS sequence"/>
</dbReference>
<evidence type="ECO:0000313" key="2">
    <source>
        <dbReference type="EMBL" id="MCC2136238.1"/>
    </source>
</evidence>